<proteinExistence type="predicted"/>
<dbReference type="Proteomes" id="UP000075360">
    <property type="component" value="Unassembled WGS sequence"/>
</dbReference>
<name>A0A149U475_9PROT</name>
<dbReference type="AlphaFoldDB" id="A0A149U475"/>
<protein>
    <submittedName>
        <fullName evidence="1">Uncharacterized protein</fullName>
    </submittedName>
</protein>
<organism evidence="1 2">
    <name type="scientific">Acetobacter senegalensis</name>
    <dbReference type="NCBI Taxonomy" id="446692"/>
    <lineage>
        <taxon>Bacteria</taxon>
        <taxon>Pseudomonadati</taxon>
        <taxon>Pseudomonadota</taxon>
        <taxon>Alphaproteobacteria</taxon>
        <taxon>Acetobacterales</taxon>
        <taxon>Acetobacteraceae</taxon>
        <taxon>Acetobacter</taxon>
    </lineage>
</organism>
<dbReference type="EMBL" id="LHZU01000117">
    <property type="protein sequence ID" value="KXV60264.1"/>
    <property type="molecule type" value="Genomic_DNA"/>
</dbReference>
<comment type="caution">
    <text evidence="1">The sequence shown here is derived from an EMBL/GenBank/DDBJ whole genome shotgun (WGS) entry which is preliminary data.</text>
</comment>
<reference evidence="1 2" key="1">
    <citation type="submission" date="2015-06" db="EMBL/GenBank/DDBJ databases">
        <title>Improved classification and identification of acetic acid bacteria using matrix-assisted laser desorption/ionization time-of-flight mass spectrometry; Gluconobacter nephelii and Gluconobacter uchimurae are later heterotypic synonyms of Gluconobacter japonicus and Gluconobacter oxydans, respectively.</title>
        <authorList>
            <person name="Li L."/>
            <person name="Cleenwerck I."/>
            <person name="De Vuyst L."/>
            <person name="Vandamme P."/>
        </authorList>
    </citation>
    <scope>NUCLEOTIDE SEQUENCE [LARGE SCALE GENOMIC DNA]</scope>
    <source>
        <strain evidence="1 2">LMG 23690</strain>
    </source>
</reference>
<sequence>MITSKKITIPPTFKIAYSKPTYAREWTRYGVQAKAPEYLLQIAAGSDDVIAATHGGVTEIYVRKSAVAA</sequence>
<dbReference type="RefSeq" id="WP_061471090.1">
    <property type="nucleotide sequence ID" value="NZ_LHZU01000117.1"/>
</dbReference>
<dbReference type="PATRIC" id="fig|446692.4.peg.3173"/>
<evidence type="ECO:0000313" key="2">
    <source>
        <dbReference type="Proteomes" id="UP000075360"/>
    </source>
</evidence>
<accession>A0A149U475</accession>
<evidence type="ECO:0000313" key="1">
    <source>
        <dbReference type="EMBL" id="KXV60264.1"/>
    </source>
</evidence>
<gene>
    <name evidence="1" type="ORF">AD948_05815</name>
</gene>